<proteinExistence type="predicted"/>
<keyword evidence="1" id="KW-1133">Transmembrane helix</keyword>
<feature type="domain" description="Chemotaxis methyl-accepting receptor HlyB-like 4HB MCP" evidence="2">
    <location>
        <begin position="1"/>
        <end position="175"/>
    </location>
</feature>
<evidence type="ECO:0000313" key="3">
    <source>
        <dbReference type="EMBL" id="XBS54768.1"/>
    </source>
</evidence>
<keyword evidence="1" id="KW-0472">Membrane</keyword>
<keyword evidence="1" id="KW-0812">Transmembrane</keyword>
<dbReference type="RefSeq" id="WP_349947457.1">
    <property type="nucleotide sequence ID" value="NZ_CP157940.1"/>
</dbReference>
<dbReference type="AlphaFoldDB" id="A0AAU7PR93"/>
<dbReference type="EMBL" id="CP157940">
    <property type="protein sequence ID" value="XBS54768.1"/>
    <property type="molecule type" value="Genomic_DNA"/>
</dbReference>
<reference evidence="3" key="1">
    <citation type="submission" date="2024-06" db="EMBL/GenBank/DDBJ databases">
        <title>Lacrimispora cavernae sp. nov., a novel anaerobe isolated from bat guano pile inside a cave.</title>
        <authorList>
            <person name="Miller S.L."/>
            <person name="Lu N."/>
            <person name="King J."/>
            <person name="Sankaranarayanan K."/>
            <person name="Lawson P.A."/>
        </authorList>
    </citation>
    <scope>NUCLEOTIDE SEQUENCE</scope>
    <source>
        <strain evidence="3">BS-2</strain>
    </source>
</reference>
<organism evidence="3">
    <name type="scientific">Lacrimispora sp. BS-2</name>
    <dbReference type="NCBI Taxonomy" id="3151850"/>
    <lineage>
        <taxon>Bacteria</taxon>
        <taxon>Bacillati</taxon>
        <taxon>Bacillota</taxon>
        <taxon>Clostridia</taxon>
        <taxon>Lachnospirales</taxon>
        <taxon>Lachnospiraceae</taxon>
        <taxon>Lacrimispora</taxon>
    </lineage>
</organism>
<sequence>MKLRQKLIVSFLIVVAISSIAIVIGLINLLIVNRSYSNALIDYGFSQGQVGSFFASVNEEHSISRDVILLSDQTDKEDAVQKLNTTISSETDTYLKAVQANLSSNSSAQAYYKDITDNLSLYRQTSDEAIQLGLQGKTDEAVHILQDEAGLYYSKVKDAAQGLMSFYESTVEAQSNKLTVQSENTPSVWLHFRRES</sequence>
<accession>A0AAU7PR93</accession>
<protein>
    <submittedName>
        <fullName evidence="3">MCP four helix bundle domain-containing protein</fullName>
    </submittedName>
</protein>
<gene>
    <name evidence="3" type="ORF">ABFV83_02955</name>
</gene>
<name>A0AAU7PR93_9FIRM</name>
<feature type="transmembrane region" description="Helical" evidence="1">
    <location>
        <begin position="7"/>
        <end position="31"/>
    </location>
</feature>
<dbReference type="Pfam" id="PF12729">
    <property type="entry name" value="4HB_MCP_1"/>
    <property type="match status" value="1"/>
</dbReference>
<evidence type="ECO:0000256" key="1">
    <source>
        <dbReference type="SAM" id="Phobius"/>
    </source>
</evidence>
<dbReference type="InterPro" id="IPR024478">
    <property type="entry name" value="HlyB_4HB_MCP"/>
</dbReference>
<evidence type="ECO:0000259" key="2">
    <source>
        <dbReference type="Pfam" id="PF12729"/>
    </source>
</evidence>